<comment type="caution">
    <text evidence="3">The sequence shown here is derived from an EMBL/GenBank/DDBJ whole genome shotgun (WGS) entry which is preliminary data.</text>
</comment>
<evidence type="ECO:0000313" key="3">
    <source>
        <dbReference type="EMBL" id="GFR12450.1"/>
    </source>
</evidence>
<dbReference type="Pfam" id="PF23544">
    <property type="entry name" value="AtuA_ferredoxin"/>
    <property type="match status" value="1"/>
</dbReference>
<name>A0A8X6IWG1_TRICU</name>
<feature type="domain" description="Acyclic terpene utilisation N-terminal" evidence="1">
    <location>
        <begin position="5"/>
        <end position="447"/>
    </location>
</feature>
<dbReference type="InterPro" id="IPR056362">
    <property type="entry name" value="AtuA-like_ferredoxin_dom"/>
</dbReference>
<dbReference type="PANTHER" id="PTHR47708:SF2">
    <property type="entry name" value="SI:CH73-132F6.5"/>
    <property type="match status" value="1"/>
</dbReference>
<dbReference type="InterPro" id="IPR010839">
    <property type="entry name" value="AtuA_N"/>
</dbReference>
<dbReference type="OrthoDB" id="10265871at2759"/>
<dbReference type="EMBL" id="BMAO01026786">
    <property type="protein sequence ID" value="GFR12450.1"/>
    <property type="molecule type" value="Genomic_DNA"/>
</dbReference>
<dbReference type="Proteomes" id="UP000887116">
    <property type="component" value="Unassembled WGS sequence"/>
</dbReference>
<sequence>MSSNIRIGCASGFWGDTAMSVPALVHGGKLDFLVFDYLSEITMSILAKAKQKSPDMGYTPDFVHSAMAPNLQAIKEKNIRVVANAGGINPHSCADALKAVAKKLNVDLKIAVITGDDLLPQLENMRNQKIKDMDSGATLPADVHSMNAYLGAGPIAKAINYGADVVITGRCVDSAVVLGPLISKFNWNFQDLDKLAMGSLAGHLLECGAQSAGGIHTDWHLIKDWHNMGFPIADCKENGEFTISKPPNTGGMVTVGTVSEQLVYEIGDPANYALPDVLCDFTNVKLTQVDENVVLVQGAKGKRPSDFYKVSATYGDGFRATAVSPVVGPRAAEKALVTAKSIIQRSENVFKRFGLDGFRRTHLEVLGAEQNYGKNSRNKDTREVVMWIAVHHDKKEAISLFSKEIAAASTGGAPGFTTLIGGRPKASPILKLFSFFYPKNKIEIKISYNGKTENYVPEVVNATSQQNQTTEPKKSHALRKGTNTYRLGDLAYTRSGDKGDTCNIGVIARHPAFLPYIEDQLTSTSVAAYFEHLFNSDKKVVERYSLPGISALNFVLRNALGGGGVASLRSDPQGKACGQMLTDFELHNMPDIKELRE</sequence>
<protein>
    <recommendedName>
        <fullName evidence="5">Terpene utilization protein AtuA</fullName>
    </recommendedName>
</protein>
<organism evidence="3 4">
    <name type="scientific">Trichonephila clavata</name>
    <name type="common">Joro spider</name>
    <name type="synonym">Nephila clavata</name>
    <dbReference type="NCBI Taxonomy" id="2740835"/>
    <lineage>
        <taxon>Eukaryota</taxon>
        <taxon>Metazoa</taxon>
        <taxon>Ecdysozoa</taxon>
        <taxon>Arthropoda</taxon>
        <taxon>Chelicerata</taxon>
        <taxon>Arachnida</taxon>
        <taxon>Araneae</taxon>
        <taxon>Araneomorphae</taxon>
        <taxon>Entelegynae</taxon>
        <taxon>Araneoidea</taxon>
        <taxon>Nephilidae</taxon>
        <taxon>Trichonephila</taxon>
    </lineage>
</organism>
<evidence type="ECO:0000259" key="1">
    <source>
        <dbReference type="Pfam" id="PF07287"/>
    </source>
</evidence>
<evidence type="ECO:0000313" key="4">
    <source>
        <dbReference type="Proteomes" id="UP000887116"/>
    </source>
</evidence>
<feature type="domain" description="AtuA-like ferredoxin-fold" evidence="2">
    <location>
        <begin position="486"/>
        <end position="586"/>
    </location>
</feature>
<dbReference type="AlphaFoldDB" id="A0A8X6IWG1"/>
<gene>
    <name evidence="3" type="primary">AVEN_150946_1</name>
    <name evidence="3" type="ORF">TNCT_255671</name>
</gene>
<keyword evidence="4" id="KW-1185">Reference proteome</keyword>
<dbReference type="Pfam" id="PF07287">
    <property type="entry name" value="AtuA"/>
    <property type="match status" value="1"/>
</dbReference>
<reference evidence="3" key="1">
    <citation type="submission" date="2020-07" db="EMBL/GenBank/DDBJ databases">
        <title>Multicomponent nature underlies the extraordinary mechanical properties of spider dragline silk.</title>
        <authorList>
            <person name="Kono N."/>
            <person name="Nakamura H."/>
            <person name="Mori M."/>
            <person name="Yoshida Y."/>
            <person name="Ohtoshi R."/>
            <person name="Malay A.D."/>
            <person name="Moran D.A.P."/>
            <person name="Tomita M."/>
            <person name="Numata K."/>
            <person name="Arakawa K."/>
        </authorList>
    </citation>
    <scope>NUCLEOTIDE SEQUENCE</scope>
</reference>
<evidence type="ECO:0000259" key="2">
    <source>
        <dbReference type="Pfam" id="PF23544"/>
    </source>
</evidence>
<proteinExistence type="predicted"/>
<evidence type="ECO:0008006" key="5">
    <source>
        <dbReference type="Google" id="ProtNLM"/>
    </source>
</evidence>
<accession>A0A8X6IWG1</accession>
<dbReference type="PANTHER" id="PTHR47708">
    <property type="match status" value="1"/>
</dbReference>